<protein>
    <recommendedName>
        <fullName evidence="3">Lipoprotein</fullName>
    </recommendedName>
</protein>
<comment type="caution">
    <text evidence="1">The sequence shown here is derived from an EMBL/GenBank/DDBJ whole genome shotgun (WGS) entry which is preliminary data.</text>
</comment>
<proteinExistence type="predicted"/>
<evidence type="ECO:0008006" key="3">
    <source>
        <dbReference type="Google" id="ProtNLM"/>
    </source>
</evidence>
<dbReference type="EMBL" id="AKWJ02000028">
    <property type="protein sequence ID" value="EKP12628.1"/>
    <property type="molecule type" value="Genomic_DNA"/>
</dbReference>
<accession>A0ABN0HV79</accession>
<gene>
    <name evidence="1" type="ORF">LEP1GSC128_3541</name>
</gene>
<evidence type="ECO:0000313" key="2">
    <source>
        <dbReference type="Proteomes" id="UP000002837"/>
    </source>
</evidence>
<name>A0ABN0HV79_LEPBO</name>
<dbReference type="Proteomes" id="UP000002837">
    <property type="component" value="Unassembled WGS sequence"/>
</dbReference>
<sequence>MAICVATSPSAISYLILKVSIRSSAISVLTQIKNPHLCF</sequence>
<keyword evidence="2" id="KW-1185">Reference proteome</keyword>
<organism evidence="1 2">
    <name type="scientific">Leptospira borgpetersenii str. 200801926</name>
    <dbReference type="NCBI Taxonomy" id="1193009"/>
    <lineage>
        <taxon>Bacteria</taxon>
        <taxon>Pseudomonadati</taxon>
        <taxon>Spirochaetota</taxon>
        <taxon>Spirochaetia</taxon>
        <taxon>Leptospirales</taxon>
        <taxon>Leptospiraceae</taxon>
        <taxon>Leptospira</taxon>
    </lineage>
</organism>
<evidence type="ECO:0000313" key="1">
    <source>
        <dbReference type="EMBL" id="EKP12628.1"/>
    </source>
</evidence>
<reference evidence="1" key="1">
    <citation type="submission" date="2012-09" db="EMBL/GenBank/DDBJ databases">
        <authorList>
            <person name="Harkins D.M."/>
            <person name="Durkin A.S."/>
            <person name="Brinkac L.M."/>
            <person name="Selengut J.D."/>
            <person name="Sanka R."/>
            <person name="DePew J."/>
            <person name="Purushe J."/>
            <person name="Picardeau M."/>
            <person name="Werts C."/>
            <person name="Goarant C."/>
            <person name="Vinetz J.M."/>
            <person name="Sutton G.G."/>
            <person name="Nelson W.C."/>
            <person name="Fouts D.E."/>
        </authorList>
    </citation>
    <scope>NUCLEOTIDE SEQUENCE [LARGE SCALE GENOMIC DNA]</scope>
    <source>
        <strain evidence="1">200801926</strain>
    </source>
</reference>